<dbReference type="CDD" id="cd02440">
    <property type="entry name" value="AdoMet_MTases"/>
    <property type="match status" value="1"/>
</dbReference>
<reference evidence="1 2" key="1">
    <citation type="submission" date="2015-09" db="EMBL/GenBank/DDBJ databases">
        <title>Genome announcement of multiple Pseudomonas syringae strains.</title>
        <authorList>
            <person name="Thakur S."/>
            <person name="Wang P.W."/>
            <person name="Gong Y."/>
            <person name="Weir B.S."/>
            <person name="Guttman D.S."/>
        </authorList>
    </citation>
    <scope>NUCLEOTIDE SEQUENCE [LARGE SCALE GENOMIC DNA]</scope>
    <source>
        <strain evidence="1 2">ICMP9623</strain>
    </source>
</reference>
<dbReference type="Gene3D" id="3.40.50.150">
    <property type="entry name" value="Vaccinia Virus protein VP39"/>
    <property type="match status" value="1"/>
</dbReference>
<organism evidence="1 2">
    <name type="scientific">Pseudomonas amygdali pv. hibisci</name>
    <dbReference type="NCBI Taxonomy" id="251723"/>
    <lineage>
        <taxon>Bacteria</taxon>
        <taxon>Pseudomonadati</taxon>
        <taxon>Pseudomonadota</taxon>
        <taxon>Gammaproteobacteria</taxon>
        <taxon>Pseudomonadales</taxon>
        <taxon>Pseudomonadaceae</taxon>
        <taxon>Pseudomonas</taxon>
        <taxon>Pseudomonas amygdali</taxon>
    </lineage>
</organism>
<dbReference type="RefSeq" id="WP_057404599.1">
    <property type="nucleotide sequence ID" value="NZ_LJQN01000067.1"/>
</dbReference>
<name>A0AB34U8A5_PSEA0</name>
<evidence type="ECO:0000313" key="1">
    <source>
        <dbReference type="EMBL" id="KPX55525.1"/>
    </source>
</evidence>
<dbReference type="Proteomes" id="UP000050545">
    <property type="component" value="Unassembled WGS sequence"/>
</dbReference>
<proteinExistence type="predicted"/>
<gene>
    <name evidence="1" type="ORF">ALO67_03964</name>
</gene>
<dbReference type="AlphaFoldDB" id="A0AB34U8A5"/>
<accession>A0AB34U8A5</accession>
<evidence type="ECO:0000313" key="2">
    <source>
        <dbReference type="Proteomes" id="UP000050545"/>
    </source>
</evidence>
<dbReference type="EMBL" id="LJQN01000067">
    <property type="protein sequence ID" value="KPX55525.1"/>
    <property type="molecule type" value="Genomic_DNA"/>
</dbReference>
<dbReference type="Pfam" id="PF13489">
    <property type="entry name" value="Methyltransf_23"/>
    <property type="match status" value="1"/>
</dbReference>
<protein>
    <recommendedName>
        <fullName evidence="3">Methyltransferase domain-containing protein</fullName>
    </recommendedName>
</protein>
<sequence length="291" mass="30975">MAFAIPGTSDDIAGRVDLETCHPFFGSVLDADQFVQAAVLPNLPAERERLRVIDFGGGQGLLLDRCINALARRGIECDALVVDANPGFVARALARGVDAVVGEIAGYSGKPADIVLMRLVLHYNSAPVQQAMLANARRHLAADGVFALQYETGDTMACSLRNRIAGLCADATGSEARFWVEPDRLVSWLHEAGFTGVSVVNEPGYESDVVALLRNAWQRQSDTLSAAGLSEASFYRACTDIVFDSREGPDSGGVHSKDGRLALRTRYPLLCATADSPHTLPLSGGSLNVGC</sequence>
<comment type="caution">
    <text evidence="1">The sequence shown here is derived from an EMBL/GenBank/DDBJ whole genome shotgun (WGS) entry which is preliminary data.</text>
</comment>
<dbReference type="SUPFAM" id="SSF53335">
    <property type="entry name" value="S-adenosyl-L-methionine-dependent methyltransferases"/>
    <property type="match status" value="1"/>
</dbReference>
<evidence type="ECO:0008006" key="3">
    <source>
        <dbReference type="Google" id="ProtNLM"/>
    </source>
</evidence>
<dbReference type="InterPro" id="IPR029063">
    <property type="entry name" value="SAM-dependent_MTases_sf"/>
</dbReference>